<dbReference type="GO" id="GO:0006338">
    <property type="term" value="P:chromatin remodeling"/>
    <property type="evidence" value="ECO:0007669"/>
    <property type="project" value="UniProtKB-ARBA"/>
</dbReference>
<feature type="domain" description="Chromo" evidence="11">
    <location>
        <begin position="478"/>
        <end position="538"/>
    </location>
</feature>
<keyword evidence="6" id="KW-0255">Endonuclease</keyword>
<comment type="subcellular location">
    <subcellularLocation>
        <location evidence="1">Mitochondrion</location>
    </subcellularLocation>
</comment>
<keyword evidence="4" id="KW-0548">Nucleotidyltransferase</keyword>
<dbReference type="RefSeq" id="XP_044719508.1">
    <property type="nucleotide sequence ID" value="XM_044865546.1"/>
</dbReference>
<dbReference type="Pfam" id="PF17917">
    <property type="entry name" value="RT_RNaseH"/>
    <property type="match status" value="1"/>
</dbReference>
<evidence type="ECO:0000256" key="1">
    <source>
        <dbReference type="ARBA" id="ARBA00004173"/>
    </source>
</evidence>
<evidence type="ECO:0000313" key="13">
    <source>
        <dbReference type="Proteomes" id="UP000824596"/>
    </source>
</evidence>
<protein>
    <submittedName>
        <fullName evidence="12">Pol</fullName>
    </submittedName>
</protein>
<dbReference type="SUPFAM" id="SSF54160">
    <property type="entry name" value="Chromo domain-like"/>
    <property type="match status" value="1"/>
</dbReference>
<dbReference type="GO" id="GO:0003964">
    <property type="term" value="F:RNA-directed DNA polymerase activity"/>
    <property type="evidence" value="ECO:0007669"/>
    <property type="project" value="UniProtKB-KW"/>
</dbReference>
<keyword evidence="7" id="KW-0378">Hydrolase</keyword>
<dbReference type="InterPro" id="IPR041588">
    <property type="entry name" value="Integrase_H2C2"/>
</dbReference>
<dbReference type="InterPro" id="IPR016197">
    <property type="entry name" value="Chromo-like_dom_sf"/>
</dbReference>
<dbReference type="PROSITE" id="PS50013">
    <property type="entry name" value="CHROMO_2"/>
    <property type="match status" value="1"/>
</dbReference>
<evidence type="ECO:0000256" key="9">
    <source>
        <dbReference type="ARBA" id="ARBA00023128"/>
    </source>
</evidence>
<dbReference type="GO" id="GO:0005739">
    <property type="term" value="C:mitochondrion"/>
    <property type="evidence" value="ECO:0007669"/>
    <property type="project" value="UniProtKB-SubCell"/>
</dbReference>
<dbReference type="Proteomes" id="UP000824596">
    <property type="component" value="Unassembled WGS sequence"/>
</dbReference>
<keyword evidence="13" id="KW-1185">Reference proteome</keyword>
<dbReference type="OrthoDB" id="4925745at2759"/>
<dbReference type="AlphaFoldDB" id="A0A9P8MVH3"/>
<evidence type="ECO:0000256" key="7">
    <source>
        <dbReference type="ARBA" id="ARBA00022801"/>
    </source>
</evidence>
<dbReference type="Gene3D" id="2.40.50.40">
    <property type="match status" value="1"/>
</dbReference>
<dbReference type="InterPro" id="IPR043502">
    <property type="entry name" value="DNA/RNA_pol_sf"/>
</dbReference>
<keyword evidence="9" id="KW-0496">Mitochondrion</keyword>
<dbReference type="InterPro" id="IPR041373">
    <property type="entry name" value="RT_RNaseH"/>
</dbReference>
<dbReference type="GeneID" id="68356204"/>
<dbReference type="SMART" id="SM00298">
    <property type="entry name" value="CHROMO"/>
    <property type="match status" value="1"/>
</dbReference>
<evidence type="ECO:0000256" key="3">
    <source>
        <dbReference type="ARBA" id="ARBA00022679"/>
    </source>
</evidence>
<organism evidence="12 13">
    <name type="scientific">Hirsutella rhossiliensis</name>
    <dbReference type="NCBI Taxonomy" id="111463"/>
    <lineage>
        <taxon>Eukaryota</taxon>
        <taxon>Fungi</taxon>
        <taxon>Dikarya</taxon>
        <taxon>Ascomycota</taxon>
        <taxon>Pezizomycotina</taxon>
        <taxon>Sordariomycetes</taxon>
        <taxon>Hypocreomycetidae</taxon>
        <taxon>Hypocreales</taxon>
        <taxon>Ophiocordycipitaceae</taxon>
        <taxon>Hirsutella</taxon>
    </lineage>
</organism>
<name>A0A9P8MVH3_9HYPO</name>
<dbReference type="InterPro" id="IPR050951">
    <property type="entry name" value="Retrovirus_Pol_polyprotein"/>
</dbReference>
<dbReference type="Gene3D" id="1.10.340.70">
    <property type="match status" value="1"/>
</dbReference>
<evidence type="ECO:0000313" key="12">
    <source>
        <dbReference type="EMBL" id="KAH0961995.1"/>
    </source>
</evidence>
<dbReference type="SUPFAM" id="SSF56672">
    <property type="entry name" value="DNA/RNA polymerases"/>
    <property type="match status" value="1"/>
</dbReference>
<dbReference type="Pfam" id="PF17921">
    <property type="entry name" value="Integrase_H2C2"/>
    <property type="match status" value="1"/>
</dbReference>
<dbReference type="PANTHER" id="PTHR37984">
    <property type="entry name" value="PROTEIN CBG26694"/>
    <property type="match status" value="1"/>
</dbReference>
<accession>A0A9P8MVH3</accession>
<feature type="region of interest" description="Disordered" evidence="10">
    <location>
        <begin position="532"/>
        <end position="564"/>
    </location>
</feature>
<keyword evidence="8" id="KW-0695">RNA-directed DNA polymerase</keyword>
<comment type="subunit">
    <text evidence="2">Component of the NuA4 histone acetyltransferase complex.</text>
</comment>
<keyword evidence="5" id="KW-0540">Nuclease</keyword>
<evidence type="ECO:0000256" key="6">
    <source>
        <dbReference type="ARBA" id="ARBA00022759"/>
    </source>
</evidence>
<evidence type="ECO:0000259" key="11">
    <source>
        <dbReference type="PROSITE" id="PS50013"/>
    </source>
</evidence>
<dbReference type="GO" id="GO:0004519">
    <property type="term" value="F:endonuclease activity"/>
    <property type="evidence" value="ECO:0007669"/>
    <property type="project" value="UniProtKB-KW"/>
</dbReference>
<dbReference type="GO" id="GO:0016787">
    <property type="term" value="F:hydrolase activity"/>
    <property type="evidence" value="ECO:0007669"/>
    <property type="project" value="UniProtKB-KW"/>
</dbReference>
<dbReference type="PANTHER" id="PTHR37984:SF5">
    <property type="entry name" value="PROTEIN NYNRIN-LIKE"/>
    <property type="match status" value="1"/>
</dbReference>
<evidence type="ECO:0000256" key="4">
    <source>
        <dbReference type="ARBA" id="ARBA00022695"/>
    </source>
</evidence>
<dbReference type="InterPro" id="IPR000953">
    <property type="entry name" value="Chromo/chromo_shadow_dom"/>
</dbReference>
<gene>
    <name evidence="12" type="ORF">HRG_07075</name>
</gene>
<comment type="caution">
    <text evidence="12">The sequence shown here is derived from an EMBL/GenBank/DDBJ whole genome shotgun (WGS) entry which is preliminary data.</text>
</comment>
<evidence type="ECO:0000256" key="10">
    <source>
        <dbReference type="SAM" id="MobiDB-lite"/>
    </source>
</evidence>
<keyword evidence="3" id="KW-0808">Transferase</keyword>
<evidence type="ECO:0000256" key="5">
    <source>
        <dbReference type="ARBA" id="ARBA00022722"/>
    </source>
</evidence>
<feature type="compositionally biased region" description="Basic and acidic residues" evidence="10">
    <location>
        <begin position="532"/>
        <end position="543"/>
    </location>
</feature>
<proteinExistence type="predicted"/>
<evidence type="ECO:0000256" key="2">
    <source>
        <dbReference type="ARBA" id="ARBA00011353"/>
    </source>
</evidence>
<dbReference type="EMBL" id="JAIZPD010000007">
    <property type="protein sequence ID" value="KAH0961995.1"/>
    <property type="molecule type" value="Genomic_DNA"/>
</dbReference>
<reference evidence="12" key="1">
    <citation type="submission" date="2021-09" db="EMBL/GenBank/DDBJ databases">
        <title>A high-quality genome of the endoparasitic fungus Hirsutella rhossiliensis with a comparison of Hirsutella genomes reveals transposable elements contributing to genome size variation.</title>
        <authorList>
            <person name="Lin R."/>
            <person name="Jiao Y."/>
            <person name="Sun X."/>
            <person name="Ling J."/>
            <person name="Xie B."/>
            <person name="Cheng X."/>
        </authorList>
    </citation>
    <scope>NUCLEOTIDE SEQUENCE</scope>
    <source>
        <strain evidence="12">HR02</strain>
    </source>
</reference>
<evidence type="ECO:0000256" key="8">
    <source>
        <dbReference type="ARBA" id="ARBA00022918"/>
    </source>
</evidence>
<sequence length="564" mass="65033">MRYLDNWSAELRSCGPFTVLTDHRNLEYFMTRQKLTERQSRWAAELSQFDFKLEYRPGCEAVVPDALSRREQDKPQGIDDEREQGRMIQLIPDSAIPSSGRARINAMSPDCSETSVLPEMKVFEEADMQQLWDETVERDSIFRAAYKAVRDRERVFPPSLGLKVQISECAIDTGKRLTFRDRIWSHDSTTTGHPGREGTLAIVARRFYWPGQSQLVRRFVANCDICGRAHIWRQSKRGFLKPLPIPDRPRSHLSMDFITDLPPTGPSKARYLWVIVDRLTKAVTLECHYRFHGMPRSIDDWGDLLPAQLALNNRESAATKISPFFVEHGYHVDPISVEDSEDPSREREESKADALLTRLQEVNEYMQAVMAAAQQRQEEAANVKRQPAERFEVGDKVWLSMANYRSPRPCKKLDWLHHKYTVTKVISSHVVELDVPGSIHKRFHVDLLRRAHQDPAPGQKVDDAQPPAIQDETGEDLWDVDEILCARWKKRGRGEFRQALVRWTGYSEPTWQPVEWLKGTIAMKAFEDKYGPIKTNDGPRQRYETLTGTRGTRRPRPGRRGEGG</sequence>